<evidence type="ECO:0000256" key="1">
    <source>
        <dbReference type="SAM" id="Phobius"/>
    </source>
</evidence>
<dbReference type="AlphaFoldDB" id="A0AAU2A0J8"/>
<name>A0AAU2A0J8_9ACTN</name>
<gene>
    <name evidence="2" type="ORF">OHA22_17565</name>
</gene>
<accession>A0AAU2A0J8</accession>
<keyword evidence="1" id="KW-0472">Membrane</keyword>
<sequence>MHKMRVLGTYLGPAPAAALLPGIHATADDLPLELILGGFVFLIASRLLHTYPHDIRSARPVPLLTNVHQTCFRRSRKAP</sequence>
<feature type="transmembrane region" description="Helical" evidence="1">
    <location>
        <begin position="35"/>
        <end position="51"/>
    </location>
</feature>
<dbReference type="EMBL" id="CP108222">
    <property type="protein sequence ID" value="WTT17213.1"/>
    <property type="molecule type" value="Genomic_DNA"/>
</dbReference>
<organism evidence="2">
    <name type="scientific">Streptomyces sp. NBC_00093</name>
    <dbReference type="NCBI Taxonomy" id="2975649"/>
    <lineage>
        <taxon>Bacteria</taxon>
        <taxon>Bacillati</taxon>
        <taxon>Actinomycetota</taxon>
        <taxon>Actinomycetes</taxon>
        <taxon>Kitasatosporales</taxon>
        <taxon>Streptomycetaceae</taxon>
        <taxon>Streptomyces</taxon>
    </lineage>
</organism>
<evidence type="ECO:0000313" key="2">
    <source>
        <dbReference type="EMBL" id="WTT17213.1"/>
    </source>
</evidence>
<reference evidence="2" key="1">
    <citation type="submission" date="2022-10" db="EMBL/GenBank/DDBJ databases">
        <title>The complete genomes of actinobacterial strains from the NBC collection.</title>
        <authorList>
            <person name="Joergensen T.S."/>
            <person name="Alvarez Arevalo M."/>
            <person name="Sterndorff E.B."/>
            <person name="Faurdal D."/>
            <person name="Vuksanovic O."/>
            <person name="Mourched A.-S."/>
            <person name="Charusanti P."/>
            <person name="Shaw S."/>
            <person name="Blin K."/>
            <person name="Weber T."/>
        </authorList>
    </citation>
    <scope>NUCLEOTIDE SEQUENCE</scope>
    <source>
        <strain evidence="2">NBC_00093</strain>
    </source>
</reference>
<protein>
    <submittedName>
        <fullName evidence="2">Uncharacterized protein</fullName>
    </submittedName>
</protein>
<keyword evidence="1" id="KW-0812">Transmembrane</keyword>
<keyword evidence="1" id="KW-1133">Transmembrane helix</keyword>
<proteinExistence type="predicted"/>